<comment type="caution">
    <text evidence="1">The sequence shown here is derived from an EMBL/GenBank/DDBJ whole genome shotgun (WGS) entry which is preliminary data.</text>
</comment>
<dbReference type="Proteomes" id="UP000244338">
    <property type="component" value="Unassembled WGS sequence"/>
</dbReference>
<evidence type="ECO:0000313" key="2">
    <source>
        <dbReference type="Proteomes" id="UP000244338"/>
    </source>
</evidence>
<evidence type="ECO:0000313" key="1">
    <source>
        <dbReference type="EMBL" id="PTQ57293.1"/>
    </source>
</evidence>
<name>A0A2R6Y3Q7_9BACL</name>
<protein>
    <submittedName>
        <fullName evidence="1">Uncharacterized protein</fullName>
    </submittedName>
</protein>
<dbReference type="EMBL" id="PEBX01000009">
    <property type="protein sequence ID" value="PTQ57293.1"/>
    <property type="molecule type" value="Genomic_DNA"/>
</dbReference>
<accession>A0A2R6Y3Q7</accession>
<sequence>MMENLDVECAKLGEELAELADAKLLTDALAVLQEQGLYAFFLYLKVQKEKGEKIKELCTDFLEKTSGKNLLSLKSQPGYEFELVKTLAANLDDLLFARDLLLQAIMYGRYHAKVKKEA</sequence>
<proteinExistence type="predicted"/>
<gene>
    <name evidence="1" type="ORF">BSOLF_1844</name>
</gene>
<organism evidence="1 2">
    <name type="scientific">Candidatus Carbonibacillus altaicus</name>
    <dbReference type="NCBI Taxonomy" id="2163959"/>
    <lineage>
        <taxon>Bacteria</taxon>
        <taxon>Bacillati</taxon>
        <taxon>Bacillota</taxon>
        <taxon>Bacilli</taxon>
        <taxon>Bacillales</taxon>
        <taxon>Candidatus Carbonibacillus</taxon>
    </lineage>
</organism>
<dbReference type="AlphaFoldDB" id="A0A2R6Y3Q7"/>
<reference evidence="2" key="1">
    <citation type="journal article" date="2018" name="Sci. Rep.">
        <title>Lignite coal burning seam in the remote Altai Mountains harbors a hydrogen-driven thermophilic microbial community.</title>
        <authorList>
            <person name="Kadnikov V.V."/>
            <person name="Mardanov A.V."/>
            <person name="Ivasenko D.A."/>
            <person name="Antsiferov D.V."/>
            <person name="Beletsky A.V."/>
            <person name="Karnachuk O.V."/>
            <person name="Ravin N.V."/>
        </authorList>
    </citation>
    <scope>NUCLEOTIDE SEQUENCE [LARGE SCALE GENOMIC DNA]</scope>
</reference>